<proteinExistence type="predicted"/>
<dbReference type="EMBL" id="JBBWWQ010000015">
    <property type="protein sequence ID" value="KAK8928442.1"/>
    <property type="molecule type" value="Genomic_DNA"/>
</dbReference>
<protein>
    <submittedName>
        <fullName evidence="2">Uncharacterized protein</fullName>
    </submittedName>
</protein>
<dbReference type="AlphaFoldDB" id="A0AAP0B4R7"/>
<feature type="region of interest" description="Disordered" evidence="1">
    <location>
        <begin position="100"/>
        <end position="127"/>
    </location>
</feature>
<comment type="caution">
    <text evidence="2">The sequence shown here is derived from an EMBL/GenBank/DDBJ whole genome shotgun (WGS) entry which is preliminary data.</text>
</comment>
<feature type="compositionally biased region" description="Basic residues" evidence="1">
    <location>
        <begin position="103"/>
        <end position="116"/>
    </location>
</feature>
<name>A0AAP0B4R7_9ASPA</name>
<evidence type="ECO:0000313" key="2">
    <source>
        <dbReference type="EMBL" id="KAK8928442.1"/>
    </source>
</evidence>
<evidence type="ECO:0000313" key="3">
    <source>
        <dbReference type="Proteomes" id="UP001418222"/>
    </source>
</evidence>
<evidence type="ECO:0000256" key="1">
    <source>
        <dbReference type="SAM" id="MobiDB-lite"/>
    </source>
</evidence>
<organism evidence="2 3">
    <name type="scientific">Platanthera zijinensis</name>
    <dbReference type="NCBI Taxonomy" id="2320716"/>
    <lineage>
        <taxon>Eukaryota</taxon>
        <taxon>Viridiplantae</taxon>
        <taxon>Streptophyta</taxon>
        <taxon>Embryophyta</taxon>
        <taxon>Tracheophyta</taxon>
        <taxon>Spermatophyta</taxon>
        <taxon>Magnoliopsida</taxon>
        <taxon>Liliopsida</taxon>
        <taxon>Asparagales</taxon>
        <taxon>Orchidaceae</taxon>
        <taxon>Orchidoideae</taxon>
        <taxon>Orchideae</taxon>
        <taxon>Orchidinae</taxon>
        <taxon>Platanthera</taxon>
    </lineage>
</organism>
<gene>
    <name evidence="2" type="ORF">KSP39_PZI017811</name>
</gene>
<dbReference type="Proteomes" id="UP001418222">
    <property type="component" value="Unassembled WGS sequence"/>
</dbReference>
<accession>A0AAP0B4R7</accession>
<reference evidence="2 3" key="1">
    <citation type="journal article" date="2022" name="Nat. Plants">
        <title>Genomes of leafy and leafless Platanthera orchids illuminate the evolution of mycoheterotrophy.</title>
        <authorList>
            <person name="Li M.H."/>
            <person name="Liu K.W."/>
            <person name="Li Z."/>
            <person name="Lu H.C."/>
            <person name="Ye Q.L."/>
            <person name="Zhang D."/>
            <person name="Wang J.Y."/>
            <person name="Li Y.F."/>
            <person name="Zhong Z.M."/>
            <person name="Liu X."/>
            <person name="Yu X."/>
            <person name="Liu D.K."/>
            <person name="Tu X.D."/>
            <person name="Liu B."/>
            <person name="Hao Y."/>
            <person name="Liao X.Y."/>
            <person name="Jiang Y.T."/>
            <person name="Sun W.H."/>
            <person name="Chen J."/>
            <person name="Chen Y.Q."/>
            <person name="Ai Y."/>
            <person name="Zhai J.W."/>
            <person name="Wu S.S."/>
            <person name="Zhou Z."/>
            <person name="Hsiao Y.Y."/>
            <person name="Wu W.L."/>
            <person name="Chen Y.Y."/>
            <person name="Lin Y.F."/>
            <person name="Hsu J.L."/>
            <person name="Li C.Y."/>
            <person name="Wang Z.W."/>
            <person name="Zhao X."/>
            <person name="Zhong W.Y."/>
            <person name="Ma X.K."/>
            <person name="Ma L."/>
            <person name="Huang J."/>
            <person name="Chen G.Z."/>
            <person name="Huang M.Z."/>
            <person name="Huang L."/>
            <person name="Peng D.H."/>
            <person name="Luo Y.B."/>
            <person name="Zou S.Q."/>
            <person name="Chen S.P."/>
            <person name="Lan S."/>
            <person name="Tsai W.C."/>
            <person name="Van de Peer Y."/>
            <person name="Liu Z.J."/>
        </authorList>
    </citation>
    <scope>NUCLEOTIDE SEQUENCE [LARGE SCALE GENOMIC DNA]</scope>
    <source>
        <strain evidence="2">Lor287</strain>
    </source>
</reference>
<keyword evidence="3" id="KW-1185">Reference proteome</keyword>
<sequence>MPPMGTDAGILPFGRRLSSNASYFVGFRSVSPFSTAMASPDGAMISAGTAVMSSFTGRLAVAPDTNNHTASKLRRRVLILCSMGVDEYIVVLEREGEIEREVRRRRRGEQRKRNFNRKGWSGVKRKP</sequence>